<dbReference type="PRINTS" id="PR00404">
    <property type="entry name" value="MADSDOMAIN"/>
</dbReference>
<dbReference type="AlphaFoldDB" id="A0A2G2V8R8"/>
<dbReference type="PANTHER" id="PTHR11945">
    <property type="entry name" value="MADS BOX PROTEIN"/>
    <property type="match status" value="1"/>
</dbReference>
<evidence type="ECO:0000256" key="5">
    <source>
        <dbReference type="ARBA" id="ARBA00023242"/>
    </source>
</evidence>
<dbReference type="PROSITE" id="PS50066">
    <property type="entry name" value="MADS_BOX_2"/>
    <property type="match status" value="1"/>
</dbReference>
<sequence length="201" mass="22957">MNVNTNTVKKTQGRRKIAIKPIDNQNSRHVTFSKRRSGLFKKATELCILTGVEIVILVQSLKRQRLFTFGHPSADAVIDRYLTGKSSSSLSSSTTDEFNLQKNNQYFSQVCKDLEAEKKKKENIEEAKMVNIDSNNSDNVGCWWYEPIETKDIDELEQFMVALEKLKKNVTTRADELSLLNGSSSLNLTMKRARFGLRINF</sequence>
<keyword evidence="5" id="KW-0539">Nucleus</keyword>
<gene>
    <name evidence="7" type="ORF">CQW23_31050</name>
</gene>
<dbReference type="PANTHER" id="PTHR11945:SF723">
    <property type="entry name" value="AGAMOUS-LIKE MADS-BOX PROTEIN AGL62"/>
    <property type="match status" value="1"/>
</dbReference>
<dbReference type="Gene3D" id="3.40.1810.10">
    <property type="entry name" value="Transcription factor, MADS-box"/>
    <property type="match status" value="1"/>
</dbReference>
<evidence type="ECO:0000259" key="6">
    <source>
        <dbReference type="PROSITE" id="PS50066"/>
    </source>
</evidence>
<keyword evidence="2" id="KW-0805">Transcription regulation</keyword>
<keyword evidence="4" id="KW-0804">Transcription</keyword>
<accession>A0A2G2V8R8</accession>
<dbReference type="SMART" id="SM00432">
    <property type="entry name" value="MADS"/>
    <property type="match status" value="1"/>
</dbReference>
<evidence type="ECO:0000256" key="4">
    <source>
        <dbReference type="ARBA" id="ARBA00023163"/>
    </source>
</evidence>
<evidence type="ECO:0000313" key="7">
    <source>
        <dbReference type="EMBL" id="PHT29373.1"/>
    </source>
</evidence>
<name>A0A2G2V8R8_CAPBA</name>
<reference evidence="8" key="2">
    <citation type="journal article" date="2017" name="J. Anim. Genet.">
        <title>Multiple reference genome sequences of hot pepper reveal the massive evolution of plant disease resistance genes by retroduplication.</title>
        <authorList>
            <person name="Kim S."/>
            <person name="Park J."/>
            <person name="Yeom S.-I."/>
            <person name="Kim Y.-M."/>
            <person name="Seo E."/>
            <person name="Kim K.-T."/>
            <person name="Kim M.-S."/>
            <person name="Lee J.M."/>
            <person name="Cheong K."/>
            <person name="Shin H.-S."/>
            <person name="Kim S.-B."/>
            <person name="Han K."/>
            <person name="Lee J."/>
            <person name="Park M."/>
            <person name="Lee H.-A."/>
            <person name="Lee H.-Y."/>
            <person name="Lee Y."/>
            <person name="Oh S."/>
            <person name="Lee J.H."/>
            <person name="Choi E."/>
            <person name="Choi E."/>
            <person name="Lee S.E."/>
            <person name="Jeon J."/>
            <person name="Kim H."/>
            <person name="Choi G."/>
            <person name="Song H."/>
            <person name="Lee J."/>
            <person name="Lee S.-C."/>
            <person name="Kwon J.-K."/>
            <person name="Lee H.-Y."/>
            <person name="Koo N."/>
            <person name="Hong Y."/>
            <person name="Kim R.W."/>
            <person name="Kang W.-H."/>
            <person name="Huh J.H."/>
            <person name="Kang B.-C."/>
            <person name="Yang T.-J."/>
            <person name="Lee Y.-H."/>
            <person name="Bennetzen J.L."/>
            <person name="Choi D."/>
        </authorList>
    </citation>
    <scope>NUCLEOTIDE SEQUENCE [LARGE SCALE GENOMIC DNA]</scope>
    <source>
        <strain evidence="8">cv. PBC81</strain>
    </source>
</reference>
<keyword evidence="8" id="KW-1185">Reference proteome</keyword>
<dbReference type="Pfam" id="PF00319">
    <property type="entry name" value="SRF-TF"/>
    <property type="match status" value="1"/>
</dbReference>
<proteinExistence type="predicted"/>
<evidence type="ECO:0000256" key="2">
    <source>
        <dbReference type="ARBA" id="ARBA00023015"/>
    </source>
</evidence>
<evidence type="ECO:0000256" key="1">
    <source>
        <dbReference type="ARBA" id="ARBA00004123"/>
    </source>
</evidence>
<evidence type="ECO:0000256" key="3">
    <source>
        <dbReference type="ARBA" id="ARBA00023125"/>
    </source>
</evidence>
<comment type="subcellular location">
    <subcellularLocation>
        <location evidence="1">Nucleus</location>
    </subcellularLocation>
</comment>
<dbReference type="GO" id="GO:0046983">
    <property type="term" value="F:protein dimerization activity"/>
    <property type="evidence" value="ECO:0007669"/>
    <property type="project" value="InterPro"/>
</dbReference>
<feature type="domain" description="MADS-box" evidence="6">
    <location>
        <begin position="12"/>
        <end position="60"/>
    </location>
</feature>
<evidence type="ECO:0000313" key="8">
    <source>
        <dbReference type="Proteomes" id="UP000224567"/>
    </source>
</evidence>
<dbReference type="Proteomes" id="UP000224567">
    <property type="component" value="Unassembled WGS sequence"/>
</dbReference>
<organism evidence="7 8">
    <name type="scientific">Capsicum baccatum</name>
    <name type="common">Peruvian pepper</name>
    <dbReference type="NCBI Taxonomy" id="33114"/>
    <lineage>
        <taxon>Eukaryota</taxon>
        <taxon>Viridiplantae</taxon>
        <taxon>Streptophyta</taxon>
        <taxon>Embryophyta</taxon>
        <taxon>Tracheophyta</taxon>
        <taxon>Spermatophyta</taxon>
        <taxon>Magnoliopsida</taxon>
        <taxon>eudicotyledons</taxon>
        <taxon>Gunneridae</taxon>
        <taxon>Pentapetalae</taxon>
        <taxon>asterids</taxon>
        <taxon>lamiids</taxon>
        <taxon>Solanales</taxon>
        <taxon>Solanaceae</taxon>
        <taxon>Solanoideae</taxon>
        <taxon>Capsiceae</taxon>
        <taxon>Capsicum</taxon>
    </lineage>
</organism>
<comment type="caution">
    <text evidence="7">The sequence shown here is derived from an EMBL/GenBank/DDBJ whole genome shotgun (WGS) entry which is preliminary data.</text>
</comment>
<keyword evidence="3" id="KW-0238">DNA-binding</keyword>
<reference evidence="7 8" key="1">
    <citation type="journal article" date="2017" name="Genome Biol.">
        <title>New reference genome sequences of hot pepper reveal the massive evolution of plant disease-resistance genes by retroduplication.</title>
        <authorList>
            <person name="Kim S."/>
            <person name="Park J."/>
            <person name="Yeom S.I."/>
            <person name="Kim Y.M."/>
            <person name="Seo E."/>
            <person name="Kim K.T."/>
            <person name="Kim M.S."/>
            <person name="Lee J.M."/>
            <person name="Cheong K."/>
            <person name="Shin H.S."/>
            <person name="Kim S.B."/>
            <person name="Han K."/>
            <person name="Lee J."/>
            <person name="Park M."/>
            <person name="Lee H.A."/>
            <person name="Lee H.Y."/>
            <person name="Lee Y."/>
            <person name="Oh S."/>
            <person name="Lee J.H."/>
            <person name="Choi E."/>
            <person name="Choi E."/>
            <person name="Lee S.E."/>
            <person name="Jeon J."/>
            <person name="Kim H."/>
            <person name="Choi G."/>
            <person name="Song H."/>
            <person name="Lee J."/>
            <person name="Lee S.C."/>
            <person name="Kwon J.K."/>
            <person name="Lee H.Y."/>
            <person name="Koo N."/>
            <person name="Hong Y."/>
            <person name="Kim R.W."/>
            <person name="Kang W.H."/>
            <person name="Huh J.H."/>
            <person name="Kang B.C."/>
            <person name="Yang T.J."/>
            <person name="Lee Y.H."/>
            <person name="Bennetzen J.L."/>
            <person name="Choi D."/>
        </authorList>
    </citation>
    <scope>NUCLEOTIDE SEQUENCE [LARGE SCALE GENOMIC DNA]</scope>
    <source>
        <strain evidence="8">cv. PBC81</strain>
    </source>
</reference>
<protein>
    <submittedName>
        <fullName evidence="7">MADS-box transcription factor 23</fullName>
    </submittedName>
</protein>
<dbReference type="GO" id="GO:0000978">
    <property type="term" value="F:RNA polymerase II cis-regulatory region sequence-specific DNA binding"/>
    <property type="evidence" value="ECO:0007669"/>
    <property type="project" value="TreeGrafter"/>
</dbReference>
<dbReference type="OrthoDB" id="1896642at2759"/>
<dbReference type="InterPro" id="IPR036879">
    <property type="entry name" value="TF_MADSbox_sf"/>
</dbReference>
<dbReference type="GO" id="GO:0000981">
    <property type="term" value="F:DNA-binding transcription factor activity, RNA polymerase II-specific"/>
    <property type="evidence" value="ECO:0007669"/>
    <property type="project" value="TreeGrafter"/>
</dbReference>
<dbReference type="InterPro" id="IPR002100">
    <property type="entry name" value="TF_MADSbox"/>
</dbReference>
<dbReference type="SUPFAM" id="SSF55455">
    <property type="entry name" value="SRF-like"/>
    <property type="match status" value="1"/>
</dbReference>
<dbReference type="EMBL" id="MLFT02000118">
    <property type="protein sequence ID" value="PHT29373.1"/>
    <property type="molecule type" value="Genomic_DNA"/>
</dbReference>
<dbReference type="GO" id="GO:0005634">
    <property type="term" value="C:nucleus"/>
    <property type="evidence" value="ECO:0007669"/>
    <property type="project" value="UniProtKB-SubCell"/>
</dbReference>